<dbReference type="SUPFAM" id="SSF52467">
    <property type="entry name" value="DHS-like NAD/FAD-binding domain"/>
    <property type="match status" value="1"/>
</dbReference>
<comment type="cofactor">
    <cofactor evidence="14">
        <name>thiamine diphosphate</name>
        <dbReference type="ChEBI" id="CHEBI:58937"/>
    </cofactor>
    <text evidence="14">Binds 1 thiamine pyrophosphate per subunit.</text>
</comment>
<reference evidence="18" key="1">
    <citation type="submission" date="2006-05" db="EMBL/GenBank/DDBJ databases">
        <title>Annotation of the draft genome assembly of Desulfuromonas acetoxidans DSM 684.</title>
        <authorList>
            <consortium name="US DOE Joint Genome Institute (JGI-ORNL)"/>
            <person name="Larimer F."/>
            <person name="Land M."/>
            <person name="Hauser L."/>
        </authorList>
    </citation>
    <scope>NUCLEOTIDE SEQUENCE [LARGE SCALE GENOMIC DNA]</scope>
    <source>
        <strain evidence="18">DSM 684</strain>
    </source>
</reference>
<dbReference type="FunFam" id="3.40.50.1220:FF:000008">
    <property type="entry name" value="Acetolactate synthase"/>
    <property type="match status" value="1"/>
</dbReference>
<evidence type="ECO:0000256" key="13">
    <source>
        <dbReference type="ARBA" id="ARBA00048670"/>
    </source>
</evidence>
<keyword evidence="12 14" id="KW-0100">Branched-chain amino acid biosynthesis</keyword>
<dbReference type="GO" id="GO:0050660">
    <property type="term" value="F:flavin adenine dinucleotide binding"/>
    <property type="evidence" value="ECO:0007669"/>
    <property type="project" value="InterPro"/>
</dbReference>
<dbReference type="PROSITE" id="PS00187">
    <property type="entry name" value="TPP_ENZYMES"/>
    <property type="match status" value="1"/>
</dbReference>
<evidence type="ECO:0000256" key="8">
    <source>
        <dbReference type="ARBA" id="ARBA00022723"/>
    </source>
</evidence>
<dbReference type="InterPro" id="IPR012001">
    <property type="entry name" value="Thiamin_PyroP_enz_TPP-bd_dom"/>
</dbReference>
<dbReference type="Pfam" id="PF00205">
    <property type="entry name" value="TPP_enzyme_M"/>
    <property type="match status" value="1"/>
</dbReference>
<dbReference type="GO" id="GO:0030976">
    <property type="term" value="F:thiamine pyrophosphate binding"/>
    <property type="evidence" value="ECO:0007669"/>
    <property type="project" value="UniProtKB-UniRule"/>
</dbReference>
<dbReference type="CDD" id="cd02015">
    <property type="entry name" value="TPP_AHAS"/>
    <property type="match status" value="1"/>
</dbReference>
<dbReference type="FunFam" id="3.40.50.970:FF:000016">
    <property type="entry name" value="Acetolactate synthase"/>
    <property type="match status" value="1"/>
</dbReference>
<dbReference type="InterPro" id="IPR000399">
    <property type="entry name" value="TPP-bd_CS"/>
</dbReference>
<evidence type="ECO:0000256" key="6">
    <source>
        <dbReference type="ARBA" id="ARBA00022630"/>
    </source>
</evidence>
<dbReference type="NCBIfam" id="NF006016">
    <property type="entry name" value="PRK08155.1"/>
    <property type="match status" value="1"/>
</dbReference>
<dbReference type="RefSeq" id="WP_005997392.1">
    <property type="nucleotide sequence ID" value="NZ_AAEW02000001.1"/>
</dbReference>
<organism evidence="18 19">
    <name type="scientific">Desulfuromonas acetoxidans (strain DSM 684 / 11070)</name>
    <dbReference type="NCBI Taxonomy" id="281689"/>
    <lineage>
        <taxon>Bacteria</taxon>
        <taxon>Pseudomonadati</taxon>
        <taxon>Thermodesulfobacteriota</taxon>
        <taxon>Desulfuromonadia</taxon>
        <taxon>Desulfuromonadales</taxon>
        <taxon>Desulfuromonadaceae</taxon>
        <taxon>Desulfuromonas</taxon>
    </lineage>
</organism>
<evidence type="ECO:0000256" key="12">
    <source>
        <dbReference type="ARBA" id="ARBA00023304"/>
    </source>
</evidence>
<keyword evidence="7 14" id="KW-0808">Transferase</keyword>
<keyword evidence="11 14" id="KW-0786">Thiamine pyrophosphate</keyword>
<dbReference type="CDD" id="cd07035">
    <property type="entry name" value="TPP_PYR_POX_like"/>
    <property type="match status" value="1"/>
</dbReference>
<feature type="domain" description="Thiamine pyrophosphate enzyme central" evidence="15">
    <location>
        <begin position="192"/>
        <end position="327"/>
    </location>
</feature>
<dbReference type="EC" id="2.2.1.6" evidence="4 14"/>
<dbReference type="InterPro" id="IPR039368">
    <property type="entry name" value="AHAS_TPP"/>
</dbReference>
<dbReference type="InterPro" id="IPR029035">
    <property type="entry name" value="DHS-like_NAD/FAD-binding_dom"/>
</dbReference>
<dbReference type="InterPro" id="IPR012846">
    <property type="entry name" value="Acetolactate_synth_lsu"/>
</dbReference>
<name>Q1K4C0_DESA6</name>
<evidence type="ECO:0000256" key="5">
    <source>
        <dbReference type="ARBA" id="ARBA00022605"/>
    </source>
</evidence>
<evidence type="ECO:0000256" key="9">
    <source>
        <dbReference type="ARBA" id="ARBA00022827"/>
    </source>
</evidence>
<dbReference type="InterPro" id="IPR012000">
    <property type="entry name" value="Thiamin_PyroP_enz_cen_dom"/>
</dbReference>
<dbReference type="GO" id="GO:0003984">
    <property type="term" value="F:acetolactate synthase activity"/>
    <property type="evidence" value="ECO:0007669"/>
    <property type="project" value="UniProtKB-EC"/>
</dbReference>
<keyword evidence="5 14" id="KW-0028">Amino-acid biosynthesis</keyword>
<dbReference type="InterPro" id="IPR011766">
    <property type="entry name" value="TPP_enzyme_TPP-bd"/>
</dbReference>
<evidence type="ECO:0000259" key="17">
    <source>
        <dbReference type="Pfam" id="PF02776"/>
    </source>
</evidence>
<evidence type="ECO:0000256" key="2">
    <source>
        <dbReference type="ARBA" id="ARBA00005025"/>
    </source>
</evidence>
<dbReference type="GO" id="GO:0005948">
    <property type="term" value="C:acetolactate synthase complex"/>
    <property type="evidence" value="ECO:0007669"/>
    <property type="project" value="TreeGrafter"/>
</dbReference>
<dbReference type="Gene3D" id="3.40.50.970">
    <property type="match status" value="2"/>
</dbReference>
<keyword evidence="10 14" id="KW-0460">Magnesium</keyword>
<comment type="catalytic activity">
    <reaction evidence="13 14">
        <text>2 pyruvate + H(+) = (2S)-2-acetolactate + CO2</text>
        <dbReference type="Rhea" id="RHEA:25249"/>
        <dbReference type="ChEBI" id="CHEBI:15361"/>
        <dbReference type="ChEBI" id="CHEBI:15378"/>
        <dbReference type="ChEBI" id="CHEBI:16526"/>
        <dbReference type="ChEBI" id="CHEBI:58476"/>
        <dbReference type="EC" id="2.2.1.6"/>
    </reaction>
</comment>
<comment type="pathway">
    <text evidence="2 14">Amino-acid biosynthesis; L-valine biosynthesis; L-valine from pyruvate: step 1/4.</text>
</comment>
<comment type="caution">
    <text evidence="18">The sequence shown here is derived from an EMBL/GenBank/DDBJ whole genome shotgun (WGS) entry which is preliminary data.</text>
</comment>
<dbReference type="GO" id="GO:0000287">
    <property type="term" value="F:magnesium ion binding"/>
    <property type="evidence" value="ECO:0007669"/>
    <property type="project" value="UniProtKB-UniRule"/>
</dbReference>
<protein>
    <recommendedName>
        <fullName evidence="4 14">Acetolactate synthase</fullName>
        <ecNumber evidence="4 14">2.2.1.6</ecNumber>
    </recommendedName>
</protein>
<dbReference type="FunFam" id="3.40.50.970:FF:000007">
    <property type="entry name" value="Acetolactate synthase"/>
    <property type="match status" value="1"/>
</dbReference>
<dbReference type="Pfam" id="PF02775">
    <property type="entry name" value="TPP_enzyme_C"/>
    <property type="match status" value="1"/>
</dbReference>
<dbReference type="Gene3D" id="3.40.50.1220">
    <property type="entry name" value="TPP-binding domain"/>
    <property type="match status" value="1"/>
</dbReference>
<evidence type="ECO:0000259" key="16">
    <source>
        <dbReference type="Pfam" id="PF02775"/>
    </source>
</evidence>
<dbReference type="UniPathway" id="UPA00047">
    <property type="reaction ID" value="UER00055"/>
</dbReference>
<evidence type="ECO:0000256" key="11">
    <source>
        <dbReference type="ARBA" id="ARBA00023052"/>
    </source>
</evidence>
<feature type="domain" description="Thiamine pyrophosphate enzyme TPP-binding" evidence="16">
    <location>
        <begin position="384"/>
        <end position="530"/>
    </location>
</feature>
<evidence type="ECO:0000256" key="10">
    <source>
        <dbReference type="ARBA" id="ARBA00022842"/>
    </source>
</evidence>
<feature type="domain" description="Thiamine pyrophosphate enzyme N-terminal TPP-binding" evidence="17">
    <location>
        <begin position="4"/>
        <end position="120"/>
    </location>
</feature>
<keyword evidence="9" id="KW-0274">FAD</keyword>
<keyword evidence="8 14" id="KW-0479">Metal-binding</keyword>
<evidence type="ECO:0000256" key="4">
    <source>
        <dbReference type="ARBA" id="ARBA00013145"/>
    </source>
</evidence>
<dbReference type="OrthoDB" id="2254214at2"/>
<dbReference type="PANTHER" id="PTHR18968:SF170">
    <property type="entry name" value="ACETOLACTATE SYNTHASE ISOZYME 1 LARGE SUBUNIT"/>
    <property type="match status" value="1"/>
</dbReference>
<evidence type="ECO:0000256" key="1">
    <source>
        <dbReference type="ARBA" id="ARBA00004974"/>
    </source>
</evidence>
<dbReference type="GO" id="GO:0009097">
    <property type="term" value="P:isoleucine biosynthetic process"/>
    <property type="evidence" value="ECO:0007669"/>
    <property type="project" value="UniProtKB-UniPathway"/>
</dbReference>
<accession>Q1K4C0</accession>
<gene>
    <name evidence="18" type="ORF">Dace_3049</name>
</gene>
<dbReference type="GO" id="GO:0009099">
    <property type="term" value="P:L-valine biosynthetic process"/>
    <property type="evidence" value="ECO:0007669"/>
    <property type="project" value="UniProtKB-UniPathway"/>
</dbReference>
<dbReference type="UniPathway" id="UPA00049">
    <property type="reaction ID" value="UER00059"/>
</dbReference>
<dbReference type="Pfam" id="PF02776">
    <property type="entry name" value="TPP_enzyme_N"/>
    <property type="match status" value="1"/>
</dbReference>
<evidence type="ECO:0000313" key="19">
    <source>
        <dbReference type="Proteomes" id="UP000005695"/>
    </source>
</evidence>
<dbReference type="Proteomes" id="UP000005695">
    <property type="component" value="Unassembled WGS sequence"/>
</dbReference>
<evidence type="ECO:0000259" key="15">
    <source>
        <dbReference type="Pfam" id="PF00205"/>
    </source>
</evidence>
<sequence length="560" mass="59962">MHHMNGAELTIALLERQGITTISGIPGGTNLPLYTALSHSQHIRHVLARHEQGAGFIAQGMARSTGQAAVCFATSGPGATNLLTAIADAKLDSTPIVCITGQVHSDMIGTDAFQEVDIYGMSIPITKHNFQVRSAAELLEVIPQAFELALSGRPGPVLVDIPKDVQTEILEFADWPVPGQAAAIAPCNARALENAARMIAAAQRPILYLGGGVVSADAGATACTLAENNDIPMVTTMMALGAIRCDHPLNLGMFGMHGSKKTNLLMQEADLLIVAGARFDDRATGKIGEFCPQANVIHIDIDASEIHKLRSAHIGVHGDVGEALTQLNTLLPQHSRPEWIGQAKQARRDTSTVVALTGKDQIRPFELIRDIAEHVGEQAFIATDVGQHQMWTAQHYPFCRNRHWLTSGGLGTMGFGLPTAIGAALANPENPVVCFSGDGSFLMNIQELATLAQEQLNVKIILLDNQALGLVRQQQSLFYDNRLFASEFAQAIDFVAIAQGFGIKAMRLTTTNADTLAETLQQPGPCLIHVPIDRREMVFPMVPPGAANTTMLEGECHACA</sequence>
<dbReference type="InterPro" id="IPR029061">
    <property type="entry name" value="THDP-binding"/>
</dbReference>
<proteinExistence type="inferred from homology"/>
<evidence type="ECO:0000313" key="18">
    <source>
        <dbReference type="EMBL" id="EAT17183.1"/>
    </source>
</evidence>
<comment type="similarity">
    <text evidence="3 14">Belongs to the TPP enzyme family.</text>
</comment>
<dbReference type="PANTHER" id="PTHR18968">
    <property type="entry name" value="THIAMINE PYROPHOSPHATE ENZYMES"/>
    <property type="match status" value="1"/>
</dbReference>
<reference evidence="18" key="2">
    <citation type="submission" date="2006-05" db="EMBL/GenBank/DDBJ databases">
        <title>Sequencing of the draft genome and assembly of Desulfuromonas acetoxidans DSM 684.</title>
        <authorList>
            <consortium name="US DOE Joint Genome Institute (JGI-PGF)"/>
            <person name="Copeland A."/>
            <person name="Lucas S."/>
            <person name="Lapidus A."/>
            <person name="Barry K."/>
            <person name="Detter J.C."/>
            <person name="Glavina del Rio T."/>
            <person name="Hammon N."/>
            <person name="Israni S."/>
            <person name="Dalin E."/>
            <person name="Tice H."/>
            <person name="Bruce D."/>
            <person name="Pitluck S."/>
            <person name="Richardson P."/>
        </authorList>
    </citation>
    <scope>NUCLEOTIDE SEQUENCE [LARGE SCALE GENOMIC DNA]</scope>
    <source>
        <strain evidence="18">DSM 684</strain>
    </source>
</reference>
<keyword evidence="6" id="KW-0285">Flavoprotein</keyword>
<evidence type="ECO:0000256" key="7">
    <source>
        <dbReference type="ARBA" id="ARBA00022679"/>
    </source>
</evidence>
<keyword evidence="19" id="KW-1185">Reference proteome</keyword>
<dbReference type="SUPFAM" id="SSF52518">
    <property type="entry name" value="Thiamin diphosphate-binding fold (THDP-binding)"/>
    <property type="match status" value="2"/>
</dbReference>
<comment type="cofactor">
    <cofactor evidence="14">
        <name>Mg(2+)</name>
        <dbReference type="ChEBI" id="CHEBI:18420"/>
    </cofactor>
    <text evidence="14">Binds 1 Mg(2+) ion per subunit.</text>
</comment>
<dbReference type="EMBL" id="AAEW02000001">
    <property type="protein sequence ID" value="EAT17183.1"/>
    <property type="molecule type" value="Genomic_DNA"/>
</dbReference>
<dbReference type="NCBIfam" id="TIGR00118">
    <property type="entry name" value="acolac_lg"/>
    <property type="match status" value="1"/>
</dbReference>
<evidence type="ECO:0000256" key="14">
    <source>
        <dbReference type="RuleBase" id="RU003591"/>
    </source>
</evidence>
<evidence type="ECO:0000256" key="3">
    <source>
        <dbReference type="ARBA" id="ARBA00007812"/>
    </source>
</evidence>
<comment type="pathway">
    <text evidence="1 14">Amino-acid biosynthesis; L-isoleucine biosynthesis; L-isoleucine from 2-oxobutanoate: step 1/4.</text>
</comment>
<dbReference type="InterPro" id="IPR045229">
    <property type="entry name" value="TPP_enz"/>
</dbReference>
<dbReference type="AlphaFoldDB" id="Q1K4C0"/>